<keyword evidence="7 10" id="KW-0472">Membrane</keyword>
<dbReference type="InterPro" id="IPR044878">
    <property type="entry name" value="UbiA_sf"/>
</dbReference>
<comment type="catalytic activity">
    <reaction evidence="8 10">
        <text>an all-trans-polyprenyl diphosphate + 4-hydroxybenzoate = a 4-hydroxy-3-(all-trans-polyprenyl)benzoate + diphosphate</text>
        <dbReference type="Rhea" id="RHEA:44504"/>
        <dbReference type="Rhea" id="RHEA-COMP:9514"/>
        <dbReference type="Rhea" id="RHEA-COMP:9564"/>
        <dbReference type="ChEBI" id="CHEBI:17879"/>
        <dbReference type="ChEBI" id="CHEBI:33019"/>
        <dbReference type="ChEBI" id="CHEBI:58914"/>
        <dbReference type="ChEBI" id="CHEBI:78396"/>
        <dbReference type="EC" id="2.5.1.39"/>
    </reaction>
</comment>
<dbReference type="Proteomes" id="UP000697127">
    <property type="component" value="Unassembled WGS sequence"/>
</dbReference>
<comment type="pathway">
    <text evidence="10">Cofactor biosynthesis; ubiquinone biosynthesis.</text>
</comment>
<dbReference type="InterPro" id="IPR039653">
    <property type="entry name" value="Prenyltransferase"/>
</dbReference>
<evidence type="ECO:0000256" key="7">
    <source>
        <dbReference type="ARBA" id="ARBA00023136"/>
    </source>
</evidence>
<keyword evidence="10" id="KW-0496">Mitochondrion</keyword>
<evidence type="ECO:0000256" key="4">
    <source>
        <dbReference type="ARBA" id="ARBA00022679"/>
    </source>
</evidence>
<dbReference type="HAMAP" id="MF_01635">
    <property type="entry name" value="UbiA"/>
    <property type="match status" value="1"/>
</dbReference>
<dbReference type="Gene3D" id="1.10.357.140">
    <property type="entry name" value="UbiA prenyltransferase"/>
    <property type="match status" value="1"/>
</dbReference>
<feature type="transmembrane region" description="Helical" evidence="10">
    <location>
        <begin position="233"/>
        <end position="253"/>
    </location>
</feature>
<dbReference type="OrthoDB" id="18170at2759"/>
<dbReference type="Pfam" id="PF01040">
    <property type="entry name" value="UbiA"/>
    <property type="match status" value="1"/>
</dbReference>
<evidence type="ECO:0000256" key="9">
    <source>
        <dbReference type="ARBA" id="ARBA00058997"/>
    </source>
</evidence>
<dbReference type="PANTHER" id="PTHR11048:SF28">
    <property type="entry name" value="4-HYDROXYBENZOATE POLYPRENYLTRANSFERASE, MITOCHONDRIAL"/>
    <property type="match status" value="1"/>
</dbReference>
<evidence type="ECO:0000256" key="3">
    <source>
        <dbReference type="ARBA" id="ARBA00005985"/>
    </source>
</evidence>
<evidence type="ECO:0000256" key="6">
    <source>
        <dbReference type="ARBA" id="ARBA00022989"/>
    </source>
</evidence>
<dbReference type="EMBL" id="PUHW01000082">
    <property type="protein sequence ID" value="KAG0689405.1"/>
    <property type="molecule type" value="Genomic_DNA"/>
</dbReference>
<dbReference type="EC" id="2.5.1.39" evidence="10"/>
<keyword evidence="6 10" id="KW-1133">Transmembrane helix</keyword>
<comment type="similarity">
    <text evidence="3 10">Belongs to the UbiA prenyltransferase family.</text>
</comment>
<keyword evidence="4 10" id="KW-0808">Transferase</keyword>
<keyword evidence="10" id="KW-0831">Ubiquinone biosynthesis</keyword>
<keyword evidence="10" id="KW-0999">Mitochondrion inner membrane</keyword>
<accession>A0A9P7BGM6</accession>
<evidence type="ECO:0000256" key="2">
    <source>
        <dbReference type="ARBA" id="ARBA00004292"/>
    </source>
</evidence>
<dbReference type="NCBIfam" id="TIGR01474">
    <property type="entry name" value="ubiA_proteo"/>
    <property type="match status" value="1"/>
</dbReference>
<evidence type="ECO:0000256" key="1">
    <source>
        <dbReference type="ARBA" id="ARBA00001946"/>
    </source>
</evidence>
<evidence type="ECO:0000256" key="5">
    <source>
        <dbReference type="ARBA" id="ARBA00022692"/>
    </source>
</evidence>
<evidence type="ECO:0000256" key="8">
    <source>
        <dbReference type="ARBA" id="ARBA00052313"/>
    </source>
</evidence>
<feature type="transmembrane region" description="Helical" evidence="10">
    <location>
        <begin position="320"/>
        <end position="340"/>
    </location>
</feature>
<dbReference type="InterPro" id="IPR030470">
    <property type="entry name" value="UbiA_prenylTrfase_CS"/>
</dbReference>
<dbReference type="GO" id="GO:0006744">
    <property type="term" value="P:ubiquinone biosynthetic process"/>
    <property type="evidence" value="ECO:0007669"/>
    <property type="project" value="UniProtKB-UniRule"/>
</dbReference>
<organism evidence="11 12">
    <name type="scientific">Pichia californica</name>
    <dbReference type="NCBI Taxonomy" id="460514"/>
    <lineage>
        <taxon>Eukaryota</taxon>
        <taxon>Fungi</taxon>
        <taxon>Dikarya</taxon>
        <taxon>Ascomycota</taxon>
        <taxon>Saccharomycotina</taxon>
        <taxon>Pichiomycetes</taxon>
        <taxon>Pichiales</taxon>
        <taxon>Pichiaceae</taxon>
        <taxon>Pichia</taxon>
    </lineage>
</organism>
<gene>
    <name evidence="10 11" type="primary">COQ2</name>
    <name evidence="11" type="ORF">C6P40_005096</name>
</gene>
<feature type="transmembrane region" description="Helical" evidence="10">
    <location>
        <begin position="134"/>
        <end position="159"/>
    </location>
</feature>
<keyword evidence="5 10" id="KW-0812">Transmembrane</keyword>
<comment type="subcellular location">
    <subcellularLocation>
        <location evidence="2 10">Mitochondrion inner membrane</location>
        <topology evidence="2 10">Multi-pass membrane protein</topology>
        <orientation evidence="2 10">Matrix side</orientation>
    </subcellularLocation>
</comment>
<dbReference type="FunFam" id="1.20.120.1780:FF:000001">
    <property type="entry name" value="4-hydroxybenzoate octaprenyltransferase"/>
    <property type="match status" value="1"/>
</dbReference>
<keyword evidence="10" id="KW-0414">Isoprene biosynthesis</keyword>
<evidence type="ECO:0000313" key="11">
    <source>
        <dbReference type="EMBL" id="KAG0689405.1"/>
    </source>
</evidence>
<dbReference type="FunFam" id="1.10.357.140:FF:000003">
    <property type="entry name" value="4-hydroxybenzoate polyprenyltransferase, mitochondrial"/>
    <property type="match status" value="1"/>
</dbReference>
<dbReference type="InterPro" id="IPR006370">
    <property type="entry name" value="HB_polyprenyltransferase-like"/>
</dbReference>
<proteinExistence type="inferred from homology"/>
<dbReference type="PANTHER" id="PTHR11048">
    <property type="entry name" value="PRENYLTRANSFERASES"/>
    <property type="match status" value="1"/>
</dbReference>
<dbReference type="GO" id="GO:0005743">
    <property type="term" value="C:mitochondrial inner membrane"/>
    <property type="evidence" value="ECO:0007669"/>
    <property type="project" value="UniProtKB-SubCell"/>
</dbReference>
<feature type="transmembrane region" description="Helical" evidence="10">
    <location>
        <begin position="107"/>
        <end position="128"/>
    </location>
</feature>
<reference evidence="11" key="1">
    <citation type="submission" date="2020-11" db="EMBL/GenBank/DDBJ databases">
        <title>Kefir isolates.</title>
        <authorList>
            <person name="Marcisauskas S."/>
            <person name="Kim Y."/>
            <person name="Blasche S."/>
        </authorList>
    </citation>
    <scope>NUCLEOTIDE SEQUENCE</scope>
    <source>
        <strain evidence="11">Olga-1</strain>
    </source>
</reference>
<comment type="caution">
    <text evidence="11">The sequence shown here is derived from an EMBL/GenBank/DDBJ whole genome shotgun (WGS) entry which is preliminary data.</text>
</comment>
<dbReference type="GO" id="GO:0008412">
    <property type="term" value="F:4-hydroxybenzoate polyprenyltransferase activity"/>
    <property type="evidence" value="ECO:0007669"/>
    <property type="project" value="UniProtKB-EC"/>
</dbReference>
<name>A0A9P7BGM6_9ASCO</name>
<dbReference type="Gene3D" id="1.20.120.1780">
    <property type="entry name" value="UbiA prenyltransferase"/>
    <property type="match status" value="1"/>
</dbReference>
<dbReference type="GO" id="GO:0008299">
    <property type="term" value="P:isoprenoid biosynthetic process"/>
    <property type="evidence" value="ECO:0007669"/>
    <property type="project" value="UniProtKB-UniRule"/>
</dbReference>
<feature type="transmembrane region" description="Helical" evidence="10">
    <location>
        <begin position="207"/>
        <end position="224"/>
    </location>
</feature>
<protein>
    <recommendedName>
        <fullName evidence="10">4-hydroxybenzoate polyprenyltransferase, mitochondrial</fullName>
        <shortName evidence="10">4-HB polyprenyltransferase</shortName>
        <ecNumber evidence="10">2.5.1.39</ecNumber>
    </recommendedName>
    <alternativeName>
        <fullName evidence="10">4-hydroxybenzoate hexaprenyltransferase</fullName>
    </alternativeName>
    <alternativeName>
        <fullName evidence="10">Para-hydroxybenzoate--polyprenyltransferase</fullName>
        <shortName evidence="10">PHB:PPT</shortName>
        <shortName evidence="10">PHB:polyprenyltransferase</shortName>
    </alternativeName>
</protein>
<evidence type="ECO:0000256" key="10">
    <source>
        <dbReference type="HAMAP-Rule" id="MF_03189"/>
    </source>
</evidence>
<dbReference type="InterPro" id="IPR000537">
    <property type="entry name" value="UbiA_prenyltransferase"/>
</dbReference>
<dbReference type="CDD" id="cd13959">
    <property type="entry name" value="PT_UbiA_COQ2"/>
    <property type="match status" value="1"/>
</dbReference>
<feature type="transmembrane region" description="Helical" evidence="10">
    <location>
        <begin position="180"/>
        <end position="201"/>
    </location>
</feature>
<evidence type="ECO:0000313" key="12">
    <source>
        <dbReference type="Proteomes" id="UP000697127"/>
    </source>
</evidence>
<keyword evidence="12" id="KW-1185">Reference proteome</keyword>
<dbReference type="PROSITE" id="PS00943">
    <property type="entry name" value="UBIA"/>
    <property type="match status" value="1"/>
</dbReference>
<comment type="function">
    <text evidence="9 10">Catalyzes the prenylation of para-hydroxybenzoate (PHB) with an all-trans polyprenyl group. Mediates the second step in the final reaction sequence of coenzyme Q (CoQ) biosynthesis, which is the condensation of the polyisoprenoid side chain with PHB, generating the first membrane-bound Q intermediate.</text>
</comment>
<comment type="cofactor">
    <cofactor evidence="1 10">
        <name>Mg(2+)</name>
        <dbReference type="ChEBI" id="CHEBI:18420"/>
    </cofactor>
</comment>
<dbReference type="AlphaFoldDB" id="A0A9P7BGM6"/>
<sequence length="383" mass="43396">MWKLAGVSKLSLGIRLYSSTKKGLFSASLTKSIVNNYRLQHHQSKNFTTKSKSFSLTTPSTADARSVFSPQELEEARINRENGLGILKKFPEKWVPYMELMRIEKPIGTLLLLSPCMWSITMAAYMTAAPLLHTAWMLSVFTVGAFVMRGAGCTINDMWDRNLDNKVARTIERPITSGRVSVKQAWVFLSAQMLVGLFVLLQLPLDCFILGASSLLLVGTYPFFKRVTYYPQVVLSACFNWGALLGFPAMGVWNWPVMIPLYLSGFFWCMHYDTIYAHQDKKFDVKVGIKSTALAWGTKSKTIFYALSTAQIGCYLTSGFLAGMGPFFYLGAAAGAYRLFQMTKKVNLDDPSNCWYWFRENINTGHVFFLGILFDYLWKIFFL</sequence>